<feature type="compositionally biased region" description="Basic and acidic residues" evidence="1">
    <location>
        <begin position="18"/>
        <end position="28"/>
    </location>
</feature>
<keyword evidence="3" id="KW-1185">Reference proteome</keyword>
<feature type="compositionally biased region" description="Basic residues" evidence="1">
    <location>
        <begin position="8"/>
        <end position="17"/>
    </location>
</feature>
<feature type="region of interest" description="Disordered" evidence="1">
    <location>
        <begin position="54"/>
        <end position="108"/>
    </location>
</feature>
<proteinExistence type="predicted"/>
<evidence type="ECO:0000313" key="2">
    <source>
        <dbReference type="EMBL" id="MPC63874.1"/>
    </source>
</evidence>
<reference evidence="2 3" key="1">
    <citation type="submission" date="2019-05" db="EMBL/GenBank/DDBJ databases">
        <title>Another draft genome of Portunus trituberculatus and its Hox gene families provides insights of decapod evolution.</title>
        <authorList>
            <person name="Jeong J.-H."/>
            <person name="Song I."/>
            <person name="Kim S."/>
            <person name="Choi T."/>
            <person name="Kim D."/>
            <person name="Ryu S."/>
            <person name="Kim W."/>
        </authorList>
    </citation>
    <scope>NUCLEOTIDE SEQUENCE [LARGE SCALE GENOMIC DNA]</scope>
    <source>
        <tissue evidence="2">Muscle</tissue>
    </source>
</reference>
<feature type="compositionally biased region" description="Basic and acidic residues" evidence="1">
    <location>
        <begin position="56"/>
        <end position="67"/>
    </location>
</feature>
<organism evidence="2 3">
    <name type="scientific">Portunus trituberculatus</name>
    <name type="common">Swimming crab</name>
    <name type="synonym">Neptunus trituberculatus</name>
    <dbReference type="NCBI Taxonomy" id="210409"/>
    <lineage>
        <taxon>Eukaryota</taxon>
        <taxon>Metazoa</taxon>
        <taxon>Ecdysozoa</taxon>
        <taxon>Arthropoda</taxon>
        <taxon>Crustacea</taxon>
        <taxon>Multicrustacea</taxon>
        <taxon>Malacostraca</taxon>
        <taxon>Eumalacostraca</taxon>
        <taxon>Eucarida</taxon>
        <taxon>Decapoda</taxon>
        <taxon>Pleocyemata</taxon>
        <taxon>Brachyura</taxon>
        <taxon>Eubrachyura</taxon>
        <taxon>Portunoidea</taxon>
        <taxon>Portunidae</taxon>
        <taxon>Portuninae</taxon>
        <taxon>Portunus</taxon>
    </lineage>
</organism>
<accession>A0A5B7H4U1</accession>
<feature type="compositionally biased region" description="Low complexity" evidence="1">
    <location>
        <begin position="70"/>
        <end position="79"/>
    </location>
</feature>
<name>A0A5B7H4U1_PORTR</name>
<dbReference type="AlphaFoldDB" id="A0A5B7H4U1"/>
<sequence length="135" mass="14349">MWGGGRQGKGKGRKRKVGHDNGGRDGVVKEWGSAGLRARRALLGRRTARGGVIPERIGDLVQRHRGDGPGAPRSSAAPSPAGPGGAPQDLPLHLQPHGLRELRSGRLPAPRLGRSYPCYMSRPVCAAHASQHRLL</sequence>
<dbReference type="EMBL" id="VSRR010021373">
    <property type="protein sequence ID" value="MPC63874.1"/>
    <property type="molecule type" value="Genomic_DNA"/>
</dbReference>
<feature type="region of interest" description="Disordered" evidence="1">
    <location>
        <begin position="1"/>
        <end position="31"/>
    </location>
</feature>
<comment type="caution">
    <text evidence="2">The sequence shown here is derived from an EMBL/GenBank/DDBJ whole genome shotgun (WGS) entry which is preliminary data.</text>
</comment>
<evidence type="ECO:0000313" key="3">
    <source>
        <dbReference type="Proteomes" id="UP000324222"/>
    </source>
</evidence>
<evidence type="ECO:0000256" key="1">
    <source>
        <dbReference type="SAM" id="MobiDB-lite"/>
    </source>
</evidence>
<gene>
    <name evidence="2" type="ORF">E2C01_057982</name>
</gene>
<protein>
    <submittedName>
        <fullName evidence="2">Uncharacterized protein</fullName>
    </submittedName>
</protein>
<dbReference type="Proteomes" id="UP000324222">
    <property type="component" value="Unassembled WGS sequence"/>
</dbReference>